<evidence type="ECO:0000313" key="4">
    <source>
        <dbReference type="EMBL" id="TMR41418.1"/>
    </source>
</evidence>
<reference evidence="4 5" key="1">
    <citation type="submission" date="2019-05" db="EMBL/GenBank/DDBJ databases">
        <title>Draft genome sequence of Actinomadura geliboluensis A8036.</title>
        <authorList>
            <person name="Saricaoglu S."/>
            <person name="Isik K."/>
        </authorList>
    </citation>
    <scope>NUCLEOTIDE SEQUENCE [LARGE SCALE GENOMIC DNA]</scope>
    <source>
        <strain evidence="4 5">A8036</strain>
    </source>
</reference>
<dbReference type="GO" id="GO:0042956">
    <property type="term" value="P:maltodextrin transmembrane transport"/>
    <property type="evidence" value="ECO:0007669"/>
    <property type="project" value="TreeGrafter"/>
</dbReference>
<dbReference type="GO" id="GO:1901982">
    <property type="term" value="F:maltose binding"/>
    <property type="evidence" value="ECO:0007669"/>
    <property type="project" value="TreeGrafter"/>
</dbReference>
<organism evidence="4 5">
    <name type="scientific">Actinomadura geliboluensis</name>
    <dbReference type="NCBI Taxonomy" id="882440"/>
    <lineage>
        <taxon>Bacteria</taxon>
        <taxon>Bacillati</taxon>
        <taxon>Actinomycetota</taxon>
        <taxon>Actinomycetes</taxon>
        <taxon>Streptosporangiales</taxon>
        <taxon>Thermomonosporaceae</taxon>
        <taxon>Actinomadura</taxon>
    </lineage>
</organism>
<comment type="similarity">
    <text evidence="1">Belongs to the bacterial solute-binding protein 1 family.</text>
</comment>
<dbReference type="SUPFAM" id="SSF53850">
    <property type="entry name" value="Periplasmic binding protein-like II"/>
    <property type="match status" value="1"/>
</dbReference>
<dbReference type="EMBL" id="VCKZ01000023">
    <property type="protein sequence ID" value="TMR41418.1"/>
    <property type="molecule type" value="Genomic_DNA"/>
</dbReference>
<dbReference type="Pfam" id="PF13416">
    <property type="entry name" value="SBP_bac_8"/>
    <property type="match status" value="1"/>
</dbReference>
<dbReference type="OrthoDB" id="3495561at2"/>
<dbReference type="Proteomes" id="UP000305238">
    <property type="component" value="Unassembled WGS sequence"/>
</dbReference>
<evidence type="ECO:0000256" key="2">
    <source>
        <dbReference type="ARBA" id="ARBA00022448"/>
    </source>
</evidence>
<evidence type="ECO:0000256" key="3">
    <source>
        <dbReference type="ARBA" id="ARBA00022729"/>
    </source>
</evidence>
<dbReference type="Gene3D" id="3.40.190.10">
    <property type="entry name" value="Periplasmic binding protein-like II"/>
    <property type="match status" value="2"/>
</dbReference>
<evidence type="ECO:0000256" key="1">
    <source>
        <dbReference type="ARBA" id="ARBA00008520"/>
    </source>
</evidence>
<keyword evidence="2" id="KW-0813">Transport</keyword>
<name>A0A5S4H842_9ACTN</name>
<protein>
    <submittedName>
        <fullName evidence="4">Extracellular solute-binding protein</fullName>
    </submittedName>
</protein>
<gene>
    <name evidence="4" type="ORF">ETD96_05770</name>
</gene>
<dbReference type="GO" id="GO:0055052">
    <property type="term" value="C:ATP-binding cassette (ABC) transporter complex, substrate-binding subunit-containing"/>
    <property type="evidence" value="ECO:0007669"/>
    <property type="project" value="TreeGrafter"/>
</dbReference>
<proteinExistence type="inferred from homology"/>
<keyword evidence="5" id="KW-1185">Reference proteome</keyword>
<comment type="caution">
    <text evidence="4">The sequence shown here is derived from an EMBL/GenBank/DDBJ whole genome shotgun (WGS) entry which is preliminary data.</text>
</comment>
<keyword evidence="3" id="KW-0732">Signal</keyword>
<dbReference type="InterPro" id="IPR006059">
    <property type="entry name" value="SBP"/>
</dbReference>
<dbReference type="GO" id="GO:0015768">
    <property type="term" value="P:maltose transport"/>
    <property type="evidence" value="ECO:0007669"/>
    <property type="project" value="TreeGrafter"/>
</dbReference>
<evidence type="ECO:0000313" key="5">
    <source>
        <dbReference type="Proteomes" id="UP000305238"/>
    </source>
</evidence>
<accession>A0A5S4H842</accession>
<sequence>MRVADRFARGRAGRRAAVGAAMRRPRLLPRGRRARVSAAAGAALVLVAWLLVVLWPGASYSGMAADCDRSELFVVGGTDVSLKNQRRALIRQWNEGRYPDGRPHPHATLVEAAESTDLQHSQIKAVQESGSCAYDVLIMDNTWTAQFADAGYLRPLDGIDGLDDFFPAALRTGEWDGELYAVPFNVDVGLLYYWEGVSPPTAWPGLLSSGVAMQLADYEGLTVNALEAVWNDGGGGGRLTGTDRPSEEELKTKVYPALARLVPRVHGALAASRGYGELQSIEAFASGAKLMRNWPYAFSALASEPRMRDGARLRFGVAALPGRTVLGGQNLAVSERSPNPGDAADLVEFLSGTGSQRLLFSCGGFAPGRYSALGLSPGRHSPADVKVRACSSLTGQPVGPGETEVPDEAQLTGLARAVVTALGRAEPRPVTPHYSTFTGTFRGCVQKIFDRAGTDPEAFAEAVGRSLDGRTASC</sequence>
<dbReference type="AlphaFoldDB" id="A0A5S4H842"/>
<dbReference type="PANTHER" id="PTHR30061">
    <property type="entry name" value="MALTOSE-BINDING PERIPLASMIC PROTEIN"/>
    <property type="match status" value="1"/>
</dbReference>
<dbReference type="PANTHER" id="PTHR30061:SF50">
    <property type="entry name" value="MALTOSE_MALTODEXTRIN-BINDING PERIPLASMIC PROTEIN"/>
    <property type="match status" value="1"/>
</dbReference>